<keyword evidence="6" id="KW-1185">Reference proteome</keyword>
<dbReference type="SUPFAM" id="SSF52540">
    <property type="entry name" value="P-loop containing nucleoside triphosphate hydrolases"/>
    <property type="match status" value="1"/>
</dbReference>
<dbReference type="EMBL" id="CAJNOQ010002373">
    <property type="protein sequence ID" value="CAF0954729.1"/>
    <property type="molecule type" value="Genomic_DNA"/>
</dbReference>
<dbReference type="InterPro" id="IPR006073">
    <property type="entry name" value="GTP-bd"/>
</dbReference>
<dbReference type="Proteomes" id="UP000663829">
    <property type="component" value="Unassembled WGS sequence"/>
</dbReference>
<dbReference type="EMBL" id="CAJNOK010021020">
    <property type="protein sequence ID" value="CAF1325916.1"/>
    <property type="molecule type" value="Genomic_DNA"/>
</dbReference>
<evidence type="ECO:0000313" key="5">
    <source>
        <dbReference type="EMBL" id="CAF4137020.1"/>
    </source>
</evidence>
<dbReference type="AlphaFoldDB" id="A0A814D881"/>
<accession>A0A814D881</accession>
<name>A0A814D881_9BILA</name>
<dbReference type="EMBL" id="CAJOBC010002371">
    <property type="protein sequence ID" value="CAF3729926.1"/>
    <property type="molecule type" value="Genomic_DNA"/>
</dbReference>
<reference evidence="2" key="1">
    <citation type="submission" date="2021-02" db="EMBL/GenBank/DDBJ databases">
        <authorList>
            <person name="Nowell W R."/>
        </authorList>
    </citation>
    <scope>NUCLEOTIDE SEQUENCE</scope>
</reference>
<organism evidence="2 6">
    <name type="scientific">Didymodactylos carnosus</name>
    <dbReference type="NCBI Taxonomy" id="1234261"/>
    <lineage>
        <taxon>Eukaryota</taxon>
        <taxon>Metazoa</taxon>
        <taxon>Spiralia</taxon>
        <taxon>Gnathifera</taxon>
        <taxon>Rotifera</taxon>
        <taxon>Eurotatoria</taxon>
        <taxon>Bdelloidea</taxon>
        <taxon>Philodinida</taxon>
        <taxon>Philodinidae</taxon>
        <taxon>Didymodactylos</taxon>
    </lineage>
</organism>
<evidence type="ECO:0000313" key="2">
    <source>
        <dbReference type="EMBL" id="CAF0954729.1"/>
    </source>
</evidence>
<gene>
    <name evidence="2" type="ORF">GPM918_LOCUS11436</name>
    <name evidence="3" type="ORF">OVA965_LOCUS29658</name>
    <name evidence="4" type="ORF">SRO942_LOCUS11433</name>
    <name evidence="5" type="ORF">TMI583_LOCUS30443</name>
</gene>
<dbReference type="GO" id="GO:0005525">
    <property type="term" value="F:GTP binding"/>
    <property type="evidence" value="ECO:0007669"/>
    <property type="project" value="InterPro"/>
</dbReference>
<protein>
    <recommendedName>
        <fullName evidence="1">G domain-containing protein</fullName>
    </recommendedName>
</protein>
<evidence type="ECO:0000259" key="1">
    <source>
        <dbReference type="Pfam" id="PF01926"/>
    </source>
</evidence>
<sequence>MMNTSSNGTPTEFNILLCGSPRVGNGSLINALCQTEVAKTSESLDTCTKGVQCYTLNGHYDSPPIEFQVNLWDTPGIESWRTGYIKKTFCNFVTQTNPICLIYCASPGSFAKLEEIAALLAYCKAQKIFCALVLTHMYFNNKRDATMKIFKDLLSPFGVMKEEYYGPHKHRVMFFGDFGLCTMVNSKQYLDECLGVSEPPEGINELIYAIAISLKEEQLLGWFYTISKNRAFWMTIGPKLTQFIQDSFDRMTAKVGDTYDIINKLLQSLGFVLSSGENAITHSMNDVATNSLTKTDSVQPNMNANEAAT</sequence>
<comment type="caution">
    <text evidence="2">The sequence shown here is derived from an EMBL/GenBank/DDBJ whole genome shotgun (WGS) entry which is preliminary data.</text>
</comment>
<evidence type="ECO:0000313" key="3">
    <source>
        <dbReference type="EMBL" id="CAF1325916.1"/>
    </source>
</evidence>
<proteinExistence type="predicted"/>
<dbReference type="Gene3D" id="3.40.50.300">
    <property type="entry name" value="P-loop containing nucleotide triphosphate hydrolases"/>
    <property type="match status" value="1"/>
</dbReference>
<evidence type="ECO:0000313" key="6">
    <source>
        <dbReference type="Proteomes" id="UP000663829"/>
    </source>
</evidence>
<dbReference type="Proteomes" id="UP000681722">
    <property type="component" value="Unassembled WGS sequence"/>
</dbReference>
<dbReference type="Proteomes" id="UP000682733">
    <property type="component" value="Unassembled WGS sequence"/>
</dbReference>
<dbReference type="OrthoDB" id="8954335at2759"/>
<dbReference type="InterPro" id="IPR027417">
    <property type="entry name" value="P-loop_NTPase"/>
</dbReference>
<dbReference type="Pfam" id="PF01926">
    <property type="entry name" value="MMR_HSR1"/>
    <property type="match status" value="1"/>
</dbReference>
<dbReference type="EMBL" id="CAJOBA010042633">
    <property type="protein sequence ID" value="CAF4137020.1"/>
    <property type="molecule type" value="Genomic_DNA"/>
</dbReference>
<evidence type="ECO:0000313" key="4">
    <source>
        <dbReference type="EMBL" id="CAF3729926.1"/>
    </source>
</evidence>
<dbReference type="Proteomes" id="UP000677228">
    <property type="component" value="Unassembled WGS sequence"/>
</dbReference>
<feature type="domain" description="G" evidence="1">
    <location>
        <begin position="15"/>
        <end position="121"/>
    </location>
</feature>